<reference evidence="3 4" key="1">
    <citation type="submission" date="2016-11" db="EMBL/GenBank/DDBJ databases">
        <authorList>
            <person name="Jaros S."/>
            <person name="Januszkiewicz K."/>
            <person name="Wedrychowicz H."/>
        </authorList>
    </citation>
    <scope>NUCLEOTIDE SEQUENCE [LARGE SCALE GENOMIC DNA]</scope>
    <source>
        <strain evidence="3 4">Y1</strain>
    </source>
</reference>
<evidence type="ECO:0000313" key="3">
    <source>
        <dbReference type="EMBL" id="SHM86091.1"/>
    </source>
</evidence>
<accession>A0A1M7M5V8</accession>
<feature type="compositionally biased region" description="Low complexity" evidence="1">
    <location>
        <begin position="100"/>
        <end position="109"/>
    </location>
</feature>
<keyword evidence="2" id="KW-0812">Transmembrane</keyword>
<name>A0A1M7M5V8_RUMFL</name>
<feature type="region of interest" description="Disordered" evidence="1">
    <location>
        <begin position="77"/>
        <end position="109"/>
    </location>
</feature>
<evidence type="ECO:0000256" key="2">
    <source>
        <dbReference type="SAM" id="Phobius"/>
    </source>
</evidence>
<dbReference type="RefSeq" id="WP_072952263.1">
    <property type="nucleotide sequence ID" value="NZ_FRCT01000019.1"/>
</dbReference>
<feature type="region of interest" description="Disordered" evidence="1">
    <location>
        <begin position="122"/>
        <end position="147"/>
    </location>
</feature>
<dbReference type="OrthoDB" id="1815340at2"/>
<dbReference type="Proteomes" id="UP000184394">
    <property type="component" value="Unassembled WGS sequence"/>
</dbReference>
<gene>
    <name evidence="3" type="ORF">SAMN04487860_1197</name>
</gene>
<feature type="compositionally biased region" description="Polar residues" evidence="1">
    <location>
        <begin position="130"/>
        <end position="147"/>
    </location>
</feature>
<evidence type="ECO:0000313" key="4">
    <source>
        <dbReference type="Proteomes" id="UP000184394"/>
    </source>
</evidence>
<organism evidence="3 4">
    <name type="scientific">Ruminococcus flavefaciens</name>
    <dbReference type="NCBI Taxonomy" id="1265"/>
    <lineage>
        <taxon>Bacteria</taxon>
        <taxon>Bacillati</taxon>
        <taxon>Bacillota</taxon>
        <taxon>Clostridia</taxon>
        <taxon>Eubacteriales</taxon>
        <taxon>Oscillospiraceae</taxon>
        <taxon>Ruminococcus</taxon>
    </lineage>
</organism>
<sequence length="465" mass="51925">MKDHYEKIFDIVVKRGDERLKRKKIIMSRCTRVAFSLSGICAAIVVGFSIWHNKDINHLIVPDNNIIISEPSTVSLTTSTPNTVTSGTVSPQVTEKKTVTTKNHTTTSASCSTSKAASSAVTTATAKPLRTTNATQTKPVEQPTQATTTVVSRDIRINNPDAKLIIDKFSEIHLDDGTVYRLKQTDNVTPIGLKKETKELINDDSNENKRYIINAEIYDIALENYNGMIAVKYEGSNEVYYYSAVNDNVNSMEQIRFNVPFGKLGSKYVSCNVQHVDDKKIGEFLEDISLNGKNEITGEEVSIGAKVFKINNISSDCAIAIKYDTDNEYHVFRNINYSPETLGQLINDMNLEHEMIINGVYVDDTFYKIDPEKLWEILFNDRDIENCGSGMSQGDCGISIDIPLTGRKNIGITVNRNGYISTNIAESVAKFNIGTAKTKEFIDYVNQYGVIIENETKQKEESPLE</sequence>
<keyword evidence="2" id="KW-0472">Membrane</keyword>
<feature type="compositionally biased region" description="Low complexity" evidence="1">
    <location>
        <begin position="77"/>
        <end position="91"/>
    </location>
</feature>
<proteinExistence type="predicted"/>
<dbReference type="AlphaFoldDB" id="A0A1M7M5V8"/>
<keyword evidence="2" id="KW-1133">Transmembrane helix</keyword>
<protein>
    <submittedName>
        <fullName evidence="3">Uncharacterized protein</fullName>
    </submittedName>
</protein>
<dbReference type="EMBL" id="FRCT01000019">
    <property type="protein sequence ID" value="SHM86091.1"/>
    <property type="molecule type" value="Genomic_DNA"/>
</dbReference>
<evidence type="ECO:0000256" key="1">
    <source>
        <dbReference type="SAM" id="MobiDB-lite"/>
    </source>
</evidence>
<feature type="transmembrane region" description="Helical" evidence="2">
    <location>
        <begin position="30"/>
        <end position="51"/>
    </location>
</feature>